<comment type="subcellular location">
    <subcellularLocation>
        <location evidence="1">Membrane</location>
        <topology evidence="1">Single-pass membrane protein</topology>
    </subcellularLocation>
</comment>
<keyword evidence="2" id="KW-0433">Leucine-rich repeat</keyword>
<name>A0A7J8WZB2_GOSAI</name>
<dbReference type="Pfam" id="PF00560">
    <property type="entry name" value="LRR_1"/>
    <property type="match status" value="1"/>
</dbReference>
<dbReference type="InterPro" id="IPR032675">
    <property type="entry name" value="LRR_dom_sf"/>
</dbReference>
<dbReference type="AlphaFoldDB" id="A0A7J8WZB2"/>
<protein>
    <recommendedName>
        <fullName evidence="10">Leucine-rich repeat-containing N-terminal plant-type domain-containing protein</fullName>
    </recommendedName>
</protein>
<feature type="signal peptide" evidence="9">
    <location>
        <begin position="1"/>
        <end position="28"/>
    </location>
</feature>
<gene>
    <name evidence="11" type="ORF">Goari_012066</name>
</gene>
<keyword evidence="5" id="KW-0677">Repeat</keyword>
<evidence type="ECO:0000256" key="4">
    <source>
        <dbReference type="ARBA" id="ARBA00022729"/>
    </source>
</evidence>
<keyword evidence="6" id="KW-1133">Transmembrane helix</keyword>
<dbReference type="Pfam" id="PF08263">
    <property type="entry name" value="LRRNT_2"/>
    <property type="match status" value="1"/>
</dbReference>
<proteinExistence type="predicted"/>
<evidence type="ECO:0000256" key="8">
    <source>
        <dbReference type="ARBA" id="ARBA00023170"/>
    </source>
</evidence>
<keyword evidence="4 9" id="KW-0732">Signal</keyword>
<dbReference type="GO" id="GO:0016020">
    <property type="term" value="C:membrane"/>
    <property type="evidence" value="ECO:0007669"/>
    <property type="project" value="UniProtKB-SubCell"/>
</dbReference>
<evidence type="ECO:0000256" key="9">
    <source>
        <dbReference type="SAM" id="SignalP"/>
    </source>
</evidence>
<evidence type="ECO:0000256" key="5">
    <source>
        <dbReference type="ARBA" id="ARBA00022737"/>
    </source>
</evidence>
<evidence type="ECO:0000259" key="10">
    <source>
        <dbReference type="Pfam" id="PF08263"/>
    </source>
</evidence>
<dbReference type="PANTHER" id="PTHR47988">
    <property type="entry name" value="SOMATIC EMBRYOGENESIS RECEPTOR KINASE 1"/>
    <property type="match status" value="1"/>
</dbReference>
<evidence type="ECO:0000313" key="11">
    <source>
        <dbReference type="EMBL" id="MBA0680361.1"/>
    </source>
</evidence>
<dbReference type="Gene3D" id="3.80.10.10">
    <property type="entry name" value="Ribonuclease Inhibitor"/>
    <property type="match status" value="1"/>
</dbReference>
<evidence type="ECO:0000256" key="2">
    <source>
        <dbReference type="ARBA" id="ARBA00022614"/>
    </source>
</evidence>
<evidence type="ECO:0000256" key="7">
    <source>
        <dbReference type="ARBA" id="ARBA00023136"/>
    </source>
</evidence>
<dbReference type="InterPro" id="IPR001611">
    <property type="entry name" value="Leu-rich_rpt"/>
</dbReference>
<organism evidence="11 12">
    <name type="scientific">Gossypium aridum</name>
    <name type="common">American cotton</name>
    <name type="synonym">Erioxylum aridum</name>
    <dbReference type="NCBI Taxonomy" id="34290"/>
    <lineage>
        <taxon>Eukaryota</taxon>
        <taxon>Viridiplantae</taxon>
        <taxon>Streptophyta</taxon>
        <taxon>Embryophyta</taxon>
        <taxon>Tracheophyta</taxon>
        <taxon>Spermatophyta</taxon>
        <taxon>Magnoliopsida</taxon>
        <taxon>eudicotyledons</taxon>
        <taxon>Gunneridae</taxon>
        <taxon>Pentapetalae</taxon>
        <taxon>rosids</taxon>
        <taxon>malvids</taxon>
        <taxon>Malvales</taxon>
        <taxon>Malvaceae</taxon>
        <taxon>Malvoideae</taxon>
        <taxon>Gossypium</taxon>
    </lineage>
</organism>
<accession>A0A7J8WZB2</accession>
<sequence length="125" mass="14117">MGIRLMKYQWPWLLLILFSFILANRIRAISPDGEALLSFRIAIISSDGVLSQWRPEDPDPCKWKGVNCDTKTKRVTTLSLTNHKLSGPISPDLGKLEHLRLLMLHNNNFYGAIPSELGNCTELQG</sequence>
<keyword evidence="3" id="KW-0812">Transmembrane</keyword>
<keyword evidence="8" id="KW-0675">Receptor</keyword>
<dbReference type="SUPFAM" id="SSF52058">
    <property type="entry name" value="L domain-like"/>
    <property type="match status" value="1"/>
</dbReference>
<comment type="caution">
    <text evidence="11">The sequence shown here is derived from an EMBL/GenBank/DDBJ whole genome shotgun (WGS) entry which is preliminary data.</text>
</comment>
<feature type="non-terminal residue" evidence="11">
    <location>
        <position position="125"/>
    </location>
</feature>
<keyword evidence="7" id="KW-0472">Membrane</keyword>
<feature type="chain" id="PRO_5029622647" description="Leucine-rich repeat-containing N-terminal plant-type domain-containing protein" evidence="9">
    <location>
        <begin position="29"/>
        <end position="125"/>
    </location>
</feature>
<evidence type="ECO:0000313" key="12">
    <source>
        <dbReference type="Proteomes" id="UP000593577"/>
    </source>
</evidence>
<feature type="domain" description="Leucine-rich repeat-containing N-terminal plant-type" evidence="10">
    <location>
        <begin position="30"/>
        <end position="69"/>
    </location>
</feature>
<dbReference type="EMBL" id="JABFAA010000004">
    <property type="protein sequence ID" value="MBA0680361.1"/>
    <property type="molecule type" value="Genomic_DNA"/>
</dbReference>
<reference evidence="11 12" key="1">
    <citation type="journal article" date="2019" name="Genome Biol. Evol.">
        <title>Insights into the evolution of the New World diploid cottons (Gossypium, subgenus Houzingenia) based on genome sequencing.</title>
        <authorList>
            <person name="Grover C.E."/>
            <person name="Arick M.A. 2nd"/>
            <person name="Thrash A."/>
            <person name="Conover J.L."/>
            <person name="Sanders W.S."/>
            <person name="Peterson D.G."/>
            <person name="Frelichowski J.E."/>
            <person name="Scheffler J.A."/>
            <person name="Scheffler B.E."/>
            <person name="Wendel J.F."/>
        </authorList>
    </citation>
    <scope>NUCLEOTIDE SEQUENCE [LARGE SCALE GENOMIC DNA]</scope>
    <source>
        <strain evidence="11">185</strain>
        <tissue evidence="11">Leaf</tissue>
    </source>
</reference>
<evidence type="ECO:0000256" key="1">
    <source>
        <dbReference type="ARBA" id="ARBA00004167"/>
    </source>
</evidence>
<dbReference type="InterPro" id="IPR013210">
    <property type="entry name" value="LRR_N_plant-typ"/>
</dbReference>
<evidence type="ECO:0000256" key="6">
    <source>
        <dbReference type="ARBA" id="ARBA00022989"/>
    </source>
</evidence>
<dbReference type="FunFam" id="3.80.10.10:FF:000129">
    <property type="entry name" value="Leucine-rich repeat receptor-like kinase"/>
    <property type="match status" value="1"/>
</dbReference>
<keyword evidence="12" id="KW-1185">Reference proteome</keyword>
<evidence type="ECO:0000256" key="3">
    <source>
        <dbReference type="ARBA" id="ARBA00022692"/>
    </source>
</evidence>
<dbReference type="Proteomes" id="UP000593577">
    <property type="component" value="Unassembled WGS sequence"/>
</dbReference>